<keyword evidence="6 7" id="KW-0472">Membrane</keyword>
<feature type="transmembrane region" description="Helical" evidence="7">
    <location>
        <begin position="127"/>
        <end position="144"/>
    </location>
</feature>
<keyword evidence="4 7" id="KW-0812">Transmembrane</keyword>
<evidence type="ECO:0000256" key="3">
    <source>
        <dbReference type="ARBA" id="ARBA00022475"/>
    </source>
</evidence>
<proteinExistence type="inferred from homology"/>
<feature type="transmembrane region" description="Helical" evidence="7">
    <location>
        <begin position="175"/>
        <end position="193"/>
    </location>
</feature>
<evidence type="ECO:0000256" key="5">
    <source>
        <dbReference type="ARBA" id="ARBA00022989"/>
    </source>
</evidence>
<protein>
    <submittedName>
        <fullName evidence="9">Uncharacterized protein conserved in bacteria</fullName>
    </submittedName>
</protein>
<evidence type="ECO:0000256" key="1">
    <source>
        <dbReference type="ARBA" id="ARBA00004651"/>
    </source>
</evidence>
<evidence type="ECO:0000259" key="8">
    <source>
        <dbReference type="Pfam" id="PF01757"/>
    </source>
</evidence>
<dbReference type="GO" id="GO:0016413">
    <property type="term" value="F:O-acetyltransferase activity"/>
    <property type="evidence" value="ECO:0007669"/>
    <property type="project" value="TreeGrafter"/>
</dbReference>
<feature type="domain" description="Acyltransferase 3" evidence="8">
    <location>
        <begin position="97"/>
        <end position="322"/>
    </location>
</feature>
<evidence type="ECO:0000256" key="6">
    <source>
        <dbReference type="ARBA" id="ARBA00023136"/>
    </source>
</evidence>
<name>A0A174FFA7_9FIRM</name>
<accession>A0A174FFA7</accession>
<sequence length="333" mass="38288">MKQQIQSCQFDGRNYGIDIMKILSAFMVVFYHFGHRKYEFFEACNYVPNINYILQTLVAFSIPLFFMVNGALLLNKTYDNLLILKKIGKLLLIIVVWKVVCFPSWFLKTLVILYVLYPLLKKIFDNFPKILVMVILCFIIFPDLYNMIISILRFCSVESINIFGGGYKVESFPRTGFFTLYAIPLFLIGGICVKKKWKIKSWQSIILIAIGLIECLFEAVVITRTTGELFDSGNGNFPTIGAFLMAVGFFLLLYQVKIKESWKLPILFLGKNVLSVYLFHSILIHVINRFILPGIDTLPLFLNLIISILIYLSSLGIGVIFSRIPYLKELVKI</sequence>
<evidence type="ECO:0000313" key="10">
    <source>
        <dbReference type="Proteomes" id="UP000095787"/>
    </source>
</evidence>
<dbReference type="InterPro" id="IPR002656">
    <property type="entry name" value="Acyl_transf_3_dom"/>
</dbReference>
<dbReference type="Pfam" id="PF01757">
    <property type="entry name" value="Acyl_transf_3"/>
    <property type="match status" value="1"/>
</dbReference>
<feature type="transmembrane region" description="Helical" evidence="7">
    <location>
        <begin position="235"/>
        <end position="254"/>
    </location>
</feature>
<evidence type="ECO:0000256" key="4">
    <source>
        <dbReference type="ARBA" id="ARBA00022692"/>
    </source>
</evidence>
<comment type="similarity">
    <text evidence="2">Belongs to the acyltransferase 3 family.</text>
</comment>
<dbReference type="RefSeq" id="WP_004847969.1">
    <property type="nucleotide sequence ID" value="NZ_CYZO01000057.1"/>
</dbReference>
<gene>
    <name evidence="9" type="ORF">ERS852456_02659</name>
</gene>
<dbReference type="GO" id="GO:0005886">
    <property type="term" value="C:plasma membrane"/>
    <property type="evidence" value="ECO:0007669"/>
    <property type="project" value="UniProtKB-SubCell"/>
</dbReference>
<comment type="subcellular location">
    <subcellularLocation>
        <location evidence="1">Cell membrane</location>
        <topology evidence="1">Multi-pass membrane protein</topology>
    </subcellularLocation>
</comment>
<evidence type="ECO:0000256" key="7">
    <source>
        <dbReference type="SAM" id="Phobius"/>
    </source>
</evidence>
<feature type="transmembrane region" description="Helical" evidence="7">
    <location>
        <begin position="205"/>
        <end position="223"/>
    </location>
</feature>
<dbReference type="GO" id="GO:0009246">
    <property type="term" value="P:enterobacterial common antigen biosynthetic process"/>
    <property type="evidence" value="ECO:0007669"/>
    <property type="project" value="TreeGrafter"/>
</dbReference>
<dbReference type="Proteomes" id="UP000095787">
    <property type="component" value="Unassembled WGS sequence"/>
</dbReference>
<dbReference type="AlphaFoldDB" id="A0A174FFA7"/>
<organism evidence="9 10">
    <name type="scientific">[Ruminococcus] torques</name>
    <dbReference type="NCBI Taxonomy" id="33039"/>
    <lineage>
        <taxon>Bacteria</taxon>
        <taxon>Bacillati</taxon>
        <taxon>Bacillota</taxon>
        <taxon>Clostridia</taxon>
        <taxon>Lachnospirales</taxon>
        <taxon>Lachnospiraceae</taxon>
        <taxon>Mediterraneibacter</taxon>
    </lineage>
</organism>
<evidence type="ECO:0000256" key="2">
    <source>
        <dbReference type="ARBA" id="ARBA00007400"/>
    </source>
</evidence>
<evidence type="ECO:0000313" key="9">
    <source>
        <dbReference type="EMBL" id="CUO47349.1"/>
    </source>
</evidence>
<dbReference type="PANTHER" id="PTHR40074">
    <property type="entry name" value="O-ACETYLTRANSFERASE WECH"/>
    <property type="match status" value="1"/>
</dbReference>
<feature type="transmembrane region" description="Helical" evidence="7">
    <location>
        <begin position="87"/>
        <end position="107"/>
    </location>
</feature>
<feature type="transmembrane region" description="Helical" evidence="7">
    <location>
        <begin position="12"/>
        <end position="33"/>
    </location>
</feature>
<feature type="transmembrane region" description="Helical" evidence="7">
    <location>
        <begin position="300"/>
        <end position="322"/>
    </location>
</feature>
<feature type="transmembrane region" description="Helical" evidence="7">
    <location>
        <begin position="53"/>
        <end position="75"/>
    </location>
</feature>
<reference evidence="9 10" key="1">
    <citation type="submission" date="2015-09" db="EMBL/GenBank/DDBJ databases">
        <authorList>
            <consortium name="Pathogen Informatics"/>
        </authorList>
    </citation>
    <scope>NUCLEOTIDE SEQUENCE [LARGE SCALE GENOMIC DNA]</scope>
    <source>
        <strain evidence="9 10">2789STDY5834841</strain>
    </source>
</reference>
<dbReference type="PANTHER" id="PTHR40074:SF2">
    <property type="entry name" value="O-ACETYLTRANSFERASE WECH"/>
    <property type="match status" value="1"/>
</dbReference>
<keyword evidence="3" id="KW-1003">Cell membrane</keyword>
<dbReference type="EMBL" id="CYZO01000057">
    <property type="protein sequence ID" value="CUO47349.1"/>
    <property type="molecule type" value="Genomic_DNA"/>
</dbReference>
<keyword evidence="5 7" id="KW-1133">Transmembrane helix</keyword>
<feature type="transmembrane region" description="Helical" evidence="7">
    <location>
        <begin position="266"/>
        <end position="288"/>
    </location>
</feature>